<dbReference type="STRING" id="1960309.SAMN03159343_3509"/>
<evidence type="ECO:0000256" key="1">
    <source>
        <dbReference type="SAM" id="MobiDB-lite"/>
    </source>
</evidence>
<feature type="compositionally biased region" description="Basic residues" evidence="1">
    <location>
        <begin position="74"/>
        <end position="90"/>
    </location>
</feature>
<evidence type="ECO:0000313" key="3">
    <source>
        <dbReference type="Proteomes" id="UP000198981"/>
    </source>
</evidence>
<proteinExistence type="predicted"/>
<feature type="region of interest" description="Disordered" evidence="1">
    <location>
        <begin position="50"/>
        <end position="112"/>
    </location>
</feature>
<dbReference type="AlphaFoldDB" id="A0A1G4YTP2"/>
<sequence>MARVSRSTVGRLIGLAGLAGVAATGVVLARDERQRRAYTPDDVRARLHARAEAAEAAPAETEASLEVVPAPTTRRGRLAQRARGQLRHLPHWLQRSDPLPGPDGAGARRGGG</sequence>
<reference evidence="3" key="1">
    <citation type="submission" date="2016-10" db="EMBL/GenBank/DDBJ databases">
        <authorList>
            <person name="Varghese N."/>
            <person name="Submissions S."/>
        </authorList>
    </citation>
    <scope>NUCLEOTIDE SEQUENCE [LARGE SCALE GENOMIC DNA]</scope>
    <source>
        <strain evidence="3">DSM 45722</strain>
    </source>
</reference>
<name>A0A1G4YTP2_9ACTN</name>
<gene>
    <name evidence="2" type="ORF">SAMN03159343_3509</name>
</gene>
<dbReference type="Proteomes" id="UP000198981">
    <property type="component" value="Unassembled WGS sequence"/>
</dbReference>
<dbReference type="EMBL" id="FMUH01000006">
    <property type="protein sequence ID" value="SCX56809.1"/>
    <property type="molecule type" value="Genomic_DNA"/>
</dbReference>
<organism evidence="2 3">
    <name type="scientific">Klenkia marina</name>
    <dbReference type="NCBI Taxonomy" id="1960309"/>
    <lineage>
        <taxon>Bacteria</taxon>
        <taxon>Bacillati</taxon>
        <taxon>Actinomycetota</taxon>
        <taxon>Actinomycetes</taxon>
        <taxon>Geodermatophilales</taxon>
        <taxon>Geodermatophilaceae</taxon>
        <taxon>Klenkia</taxon>
    </lineage>
</organism>
<feature type="compositionally biased region" description="Gly residues" evidence="1">
    <location>
        <begin position="103"/>
        <end position="112"/>
    </location>
</feature>
<accession>A0A1G4YTP2</accession>
<protein>
    <submittedName>
        <fullName evidence="2">Uncharacterized protein</fullName>
    </submittedName>
</protein>
<keyword evidence="3" id="KW-1185">Reference proteome</keyword>
<evidence type="ECO:0000313" key="2">
    <source>
        <dbReference type="EMBL" id="SCX56809.1"/>
    </source>
</evidence>